<evidence type="ECO:0000313" key="3">
    <source>
        <dbReference type="EMBL" id="GAF76527.1"/>
    </source>
</evidence>
<feature type="non-terminal residue" evidence="3">
    <location>
        <position position="1"/>
    </location>
</feature>
<accession>X0SKZ8</accession>
<evidence type="ECO:0000256" key="1">
    <source>
        <dbReference type="SAM" id="MobiDB-lite"/>
    </source>
</evidence>
<protein>
    <submittedName>
        <fullName evidence="3">Uncharacterized protein</fullName>
    </submittedName>
</protein>
<sequence length="49" mass="5405">EISMTLEAEPEPEPDPEPDEKRGIPGFPVASTFMGLLTGIVLLWLLRDP</sequence>
<feature type="compositionally biased region" description="Acidic residues" evidence="1">
    <location>
        <begin position="8"/>
        <end position="18"/>
    </location>
</feature>
<keyword evidence="2" id="KW-0472">Membrane</keyword>
<feature type="transmembrane region" description="Helical" evidence="2">
    <location>
        <begin position="24"/>
        <end position="46"/>
    </location>
</feature>
<keyword evidence="2" id="KW-0812">Transmembrane</keyword>
<dbReference type="EMBL" id="BARS01000385">
    <property type="protein sequence ID" value="GAF76527.1"/>
    <property type="molecule type" value="Genomic_DNA"/>
</dbReference>
<comment type="caution">
    <text evidence="3">The sequence shown here is derived from an EMBL/GenBank/DDBJ whole genome shotgun (WGS) entry which is preliminary data.</text>
</comment>
<proteinExistence type="predicted"/>
<feature type="region of interest" description="Disordered" evidence="1">
    <location>
        <begin position="1"/>
        <end position="25"/>
    </location>
</feature>
<reference evidence="3" key="1">
    <citation type="journal article" date="2014" name="Front. Microbiol.">
        <title>High frequency of phylogenetically diverse reductive dehalogenase-homologous genes in deep subseafloor sedimentary metagenomes.</title>
        <authorList>
            <person name="Kawai M."/>
            <person name="Futagami T."/>
            <person name="Toyoda A."/>
            <person name="Takaki Y."/>
            <person name="Nishi S."/>
            <person name="Hori S."/>
            <person name="Arai W."/>
            <person name="Tsubouchi T."/>
            <person name="Morono Y."/>
            <person name="Uchiyama I."/>
            <person name="Ito T."/>
            <person name="Fujiyama A."/>
            <person name="Inagaki F."/>
            <person name="Takami H."/>
        </authorList>
    </citation>
    <scope>NUCLEOTIDE SEQUENCE</scope>
    <source>
        <strain evidence="3">Expedition CK06-06</strain>
    </source>
</reference>
<name>X0SKZ8_9ZZZZ</name>
<evidence type="ECO:0000256" key="2">
    <source>
        <dbReference type="SAM" id="Phobius"/>
    </source>
</evidence>
<gene>
    <name evidence="3" type="ORF">S01H1_00973</name>
</gene>
<dbReference type="AlphaFoldDB" id="X0SKZ8"/>
<keyword evidence="2" id="KW-1133">Transmembrane helix</keyword>
<organism evidence="3">
    <name type="scientific">marine sediment metagenome</name>
    <dbReference type="NCBI Taxonomy" id="412755"/>
    <lineage>
        <taxon>unclassified sequences</taxon>
        <taxon>metagenomes</taxon>
        <taxon>ecological metagenomes</taxon>
    </lineage>
</organism>